<dbReference type="SUPFAM" id="SSF50494">
    <property type="entry name" value="Trypsin-like serine proteases"/>
    <property type="match status" value="1"/>
</dbReference>
<reference evidence="1 2" key="1">
    <citation type="submission" date="2016-10" db="EMBL/GenBank/DDBJ databases">
        <authorList>
            <person name="de Groot N.N."/>
        </authorList>
    </citation>
    <scope>NUCLEOTIDE SEQUENCE [LARGE SCALE GENOMIC DNA]</scope>
    <source>
        <strain evidence="1 2">LMG 23650</strain>
    </source>
</reference>
<protein>
    <recommendedName>
        <fullName evidence="3">Trypsin-like peptidase domain-containing protein</fullName>
    </recommendedName>
</protein>
<evidence type="ECO:0008006" key="3">
    <source>
        <dbReference type="Google" id="ProtNLM"/>
    </source>
</evidence>
<dbReference type="Proteomes" id="UP000199548">
    <property type="component" value="Unassembled WGS sequence"/>
</dbReference>
<sequence>MNSDVKIVTMRTSVLAIFRCARPILFYSEYPEFPFSICGSGFLVRYHRRVFAITARHVTANFDLAHACMQYHPSVYGFVPMSFRYVFAGGDPSDTDQYDLVIFEVDGSKLDISLFSDAPPYELSDSEAPPIFDKTSIFVVQGYPSHLHAIECETELEAIISRPMLIDAEYAGPCVSDRVHVLRVHCADQIESFDGMSGAPVFQVLQSYPNLSKIWFAGMVLRGGTSSGELRFLERERITEALTRIIHKDVVPAKD</sequence>
<evidence type="ECO:0000313" key="1">
    <source>
        <dbReference type="EMBL" id="SFJ40442.1"/>
    </source>
</evidence>
<dbReference type="InterPro" id="IPR009003">
    <property type="entry name" value="Peptidase_S1_PA"/>
</dbReference>
<organism evidence="1 2">
    <name type="scientific">Paraburkholderia megapolitana</name>
    <dbReference type="NCBI Taxonomy" id="420953"/>
    <lineage>
        <taxon>Bacteria</taxon>
        <taxon>Pseudomonadati</taxon>
        <taxon>Pseudomonadota</taxon>
        <taxon>Betaproteobacteria</taxon>
        <taxon>Burkholderiales</taxon>
        <taxon>Burkholderiaceae</taxon>
        <taxon>Paraburkholderia</taxon>
    </lineage>
</organism>
<name>A0A1I3R3X0_9BURK</name>
<proteinExistence type="predicted"/>
<keyword evidence="2" id="KW-1185">Reference proteome</keyword>
<accession>A0A1I3R3X0</accession>
<dbReference type="EMBL" id="FOQU01000007">
    <property type="protein sequence ID" value="SFJ40442.1"/>
    <property type="molecule type" value="Genomic_DNA"/>
</dbReference>
<evidence type="ECO:0000313" key="2">
    <source>
        <dbReference type="Proteomes" id="UP000199548"/>
    </source>
</evidence>
<dbReference type="AlphaFoldDB" id="A0A1I3R3X0"/>
<gene>
    <name evidence="1" type="ORF">SAMN05192543_1076</name>
</gene>
<dbReference type="STRING" id="420953.SAMN05192543_1076"/>